<reference evidence="8 9" key="1">
    <citation type="submission" date="2020-08" db="EMBL/GenBank/DDBJ databases">
        <title>Genomic Encyclopedia of Type Strains, Phase III (KMG-III): the genomes of soil and plant-associated and newly described type strains.</title>
        <authorList>
            <person name="Whitman W."/>
        </authorList>
    </citation>
    <scope>NUCLEOTIDE SEQUENCE [LARGE SCALE GENOMIC DNA]</scope>
    <source>
        <strain evidence="8 9">CECT 8803</strain>
    </source>
</reference>
<dbReference type="Gene3D" id="3.30.160.60">
    <property type="entry name" value="Classic Zinc Finger"/>
    <property type="match status" value="1"/>
</dbReference>
<dbReference type="CDD" id="cd08010">
    <property type="entry name" value="MltG_like"/>
    <property type="match status" value="1"/>
</dbReference>
<evidence type="ECO:0000256" key="3">
    <source>
        <dbReference type="ARBA" id="ARBA00022989"/>
    </source>
</evidence>
<dbReference type="PANTHER" id="PTHR30518">
    <property type="entry name" value="ENDOLYTIC MUREIN TRANSGLYCOSYLASE"/>
    <property type="match status" value="1"/>
</dbReference>
<accession>A0A839SSX1</accession>
<dbReference type="HAMAP" id="MF_02065">
    <property type="entry name" value="MltG"/>
    <property type="match status" value="1"/>
</dbReference>
<keyword evidence="4 7" id="KW-0472">Membrane</keyword>
<evidence type="ECO:0000256" key="2">
    <source>
        <dbReference type="ARBA" id="ARBA00022692"/>
    </source>
</evidence>
<gene>
    <name evidence="7" type="primary">mltG</name>
    <name evidence="8" type="ORF">FHR98_001358</name>
</gene>
<keyword evidence="1 7" id="KW-1003">Cell membrane</keyword>
<evidence type="ECO:0000256" key="1">
    <source>
        <dbReference type="ARBA" id="ARBA00022475"/>
    </source>
</evidence>
<dbReference type="FunFam" id="3.30.160.60:FF:000242">
    <property type="entry name" value="Endolytic murein transglycosylase"/>
    <property type="match status" value="1"/>
</dbReference>
<comment type="similarity">
    <text evidence="7">Belongs to the transglycosylase MltG family.</text>
</comment>
<protein>
    <recommendedName>
        <fullName evidence="7">Endolytic murein transglycosylase</fullName>
        <ecNumber evidence="7">4.2.2.29</ecNumber>
    </recommendedName>
    <alternativeName>
        <fullName evidence="7">Peptidoglycan lytic transglycosylase</fullName>
    </alternativeName>
    <alternativeName>
        <fullName evidence="7">Peptidoglycan polymerization terminase</fullName>
    </alternativeName>
</protein>
<evidence type="ECO:0000256" key="7">
    <source>
        <dbReference type="HAMAP-Rule" id="MF_02065"/>
    </source>
</evidence>
<comment type="function">
    <text evidence="7">Functions as a peptidoglycan terminase that cleaves nascent peptidoglycan strands endolytically to terminate their elongation.</text>
</comment>
<keyword evidence="2 7" id="KW-0812">Transmembrane</keyword>
<dbReference type="EMBL" id="JACHXA010000003">
    <property type="protein sequence ID" value="MBB3065079.1"/>
    <property type="molecule type" value="Genomic_DNA"/>
</dbReference>
<dbReference type="InterPro" id="IPR003770">
    <property type="entry name" value="MLTG-like"/>
</dbReference>
<keyword evidence="9" id="KW-1185">Reference proteome</keyword>
<dbReference type="GO" id="GO:0071555">
    <property type="term" value="P:cell wall organization"/>
    <property type="evidence" value="ECO:0007669"/>
    <property type="project" value="UniProtKB-KW"/>
</dbReference>
<proteinExistence type="inferred from homology"/>
<comment type="catalytic activity">
    <reaction evidence="7">
        <text>a peptidoglycan chain = a peptidoglycan chain with N-acetyl-1,6-anhydromuramyl-[peptide] at the reducing end + a peptidoglycan chain with N-acetylglucosamine at the non-reducing end.</text>
        <dbReference type="EC" id="4.2.2.29"/>
    </reaction>
</comment>
<dbReference type="GO" id="GO:0009252">
    <property type="term" value="P:peptidoglycan biosynthetic process"/>
    <property type="evidence" value="ECO:0007669"/>
    <property type="project" value="UniProtKB-UniRule"/>
</dbReference>
<dbReference type="Gene3D" id="3.30.1490.480">
    <property type="entry name" value="Endolytic murein transglycosylase"/>
    <property type="match status" value="1"/>
</dbReference>
<evidence type="ECO:0000256" key="4">
    <source>
        <dbReference type="ARBA" id="ARBA00023136"/>
    </source>
</evidence>
<evidence type="ECO:0000313" key="9">
    <source>
        <dbReference type="Proteomes" id="UP000581135"/>
    </source>
</evidence>
<dbReference type="NCBIfam" id="TIGR00247">
    <property type="entry name" value="endolytic transglycosylase MltG"/>
    <property type="match status" value="1"/>
</dbReference>
<keyword evidence="3 7" id="KW-1133">Transmembrane helix</keyword>
<keyword evidence="7" id="KW-0997">Cell inner membrane</keyword>
<dbReference type="Pfam" id="PF02618">
    <property type="entry name" value="YceG"/>
    <property type="match status" value="1"/>
</dbReference>
<feature type="site" description="Important for catalytic activity" evidence="7">
    <location>
        <position position="203"/>
    </location>
</feature>
<evidence type="ECO:0000256" key="6">
    <source>
        <dbReference type="ARBA" id="ARBA00023316"/>
    </source>
</evidence>
<keyword evidence="5 7" id="KW-0456">Lyase</keyword>
<name>A0A839SSX1_9PROT</name>
<comment type="caution">
    <text evidence="8">The sequence shown here is derived from an EMBL/GenBank/DDBJ whole genome shotgun (WGS) entry which is preliminary data.</text>
</comment>
<sequence length="327" mass="35441">MGWLIRTVVTLAVLAILGLGIGYKWLEIQFDAPGPLDQEQILVVDPGSGVSAIAARLKDAGLLKDPIIFRLGVRLENQARSLQAGEFLIPASASARQIMEILSSGRTLVRRLTVPEGLTSREIMDLVAAADALTGNAPEALPEGSLLPETYHYQRGDSRGELVGRMQESLQAALAELWPQRAEGLPLKNPEEAVILASIVEKETGVGGERPLVASVFYNRLAKGMPLQSDPTVIFALTKGKAPLGRALTRQDWKVDDPYNTYQNTGLPPGPIANPGRASLEAVLRPAESGYLYFVADGQGGHAFTKTLAEHNRNVQKLRRLRQQQSN</sequence>
<dbReference type="EC" id="4.2.2.29" evidence="7"/>
<dbReference type="AlphaFoldDB" id="A0A839SSX1"/>
<keyword evidence="6 7" id="KW-0961">Cell wall biogenesis/degradation</keyword>
<dbReference type="GO" id="GO:0005886">
    <property type="term" value="C:plasma membrane"/>
    <property type="evidence" value="ECO:0007669"/>
    <property type="project" value="UniProtKB-UniRule"/>
</dbReference>
<dbReference type="RefSeq" id="WP_183415887.1">
    <property type="nucleotide sequence ID" value="NZ_JACHXA010000003.1"/>
</dbReference>
<evidence type="ECO:0000313" key="8">
    <source>
        <dbReference type="EMBL" id="MBB3065079.1"/>
    </source>
</evidence>
<dbReference type="PANTHER" id="PTHR30518:SF2">
    <property type="entry name" value="ENDOLYTIC MUREIN TRANSGLYCOSYLASE"/>
    <property type="match status" value="1"/>
</dbReference>
<dbReference type="GO" id="GO:0008932">
    <property type="term" value="F:lytic endotransglycosylase activity"/>
    <property type="evidence" value="ECO:0007669"/>
    <property type="project" value="UniProtKB-UniRule"/>
</dbReference>
<evidence type="ECO:0000256" key="5">
    <source>
        <dbReference type="ARBA" id="ARBA00023239"/>
    </source>
</evidence>
<organism evidence="8 9">
    <name type="scientific">Limibacillus halophilus</name>
    <dbReference type="NCBI Taxonomy" id="1579333"/>
    <lineage>
        <taxon>Bacteria</taxon>
        <taxon>Pseudomonadati</taxon>
        <taxon>Pseudomonadota</taxon>
        <taxon>Alphaproteobacteria</taxon>
        <taxon>Rhodospirillales</taxon>
        <taxon>Rhodovibrionaceae</taxon>
        <taxon>Limibacillus</taxon>
    </lineage>
</organism>
<dbReference type="Proteomes" id="UP000581135">
    <property type="component" value="Unassembled WGS sequence"/>
</dbReference>